<accession>A0AAE0VYY8</accession>
<dbReference type="AlphaFoldDB" id="A0AAE0VYY8"/>
<comment type="caution">
    <text evidence="3">The sequence shown here is derived from an EMBL/GenBank/DDBJ whole genome shotgun (WGS) entry which is preliminary data.</text>
</comment>
<dbReference type="InterPro" id="IPR050828">
    <property type="entry name" value="C-type_lectin/matrix_domain"/>
</dbReference>
<sequence length="285" mass="32235">MSIRGFLYVFVLCVVLTVANGDTGSACDQGWVNANSNCYFFEYTRRITWSDVNDECKHYNAMRLRFESTDELNWFIGYAQTNAKSDGYWTDLNDLPADGSSLQGNGHWRFGTDEFPIANLILWNISPQNDGISKCAGVNIQGNMEDTNCISQQSYICEAPMVGSNCVGQSWLSSNKNAKCYWIANTTLPSQMLTWDQARTKCSQQATQDGYSKGDLVSIDDDDDQTFLLGELPFLTQSTKLYWTGLYYTNSQWNWVNGQPVNTNYFPVTEKDKVDKRITGNCHLP</sequence>
<feature type="signal peptide" evidence="1">
    <location>
        <begin position="1"/>
        <end position="21"/>
    </location>
</feature>
<evidence type="ECO:0000259" key="2">
    <source>
        <dbReference type="PROSITE" id="PS50041"/>
    </source>
</evidence>
<dbReference type="CDD" id="cd00037">
    <property type="entry name" value="CLECT"/>
    <property type="match status" value="1"/>
</dbReference>
<gene>
    <name evidence="3" type="ORF">CHS0354_014681</name>
</gene>
<dbReference type="PROSITE" id="PS50041">
    <property type="entry name" value="C_TYPE_LECTIN_2"/>
    <property type="match status" value="2"/>
</dbReference>
<proteinExistence type="predicted"/>
<dbReference type="InterPro" id="IPR016187">
    <property type="entry name" value="CTDL_fold"/>
</dbReference>
<dbReference type="InterPro" id="IPR016186">
    <property type="entry name" value="C-type_lectin-like/link_sf"/>
</dbReference>
<feature type="domain" description="C-type lectin" evidence="2">
    <location>
        <begin position="34"/>
        <end position="158"/>
    </location>
</feature>
<organism evidence="3 4">
    <name type="scientific">Potamilus streckersoni</name>
    <dbReference type="NCBI Taxonomy" id="2493646"/>
    <lineage>
        <taxon>Eukaryota</taxon>
        <taxon>Metazoa</taxon>
        <taxon>Spiralia</taxon>
        <taxon>Lophotrochozoa</taxon>
        <taxon>Mollusca</taxon>
        <taxon>Bivalvia</taxon>
        <taxon>Autobranchia</taxon>
        <taxon>Heteroconchia</taxon>
        <taxon>Palaeoheterodonta</taxon>
        <taxon>Unionida</taxon>
        <taxon>Unionoidea</taxon>
        <taxon>Unionidae</taxon>
        <taxon>Ambleminae</taxon>
        <taxon>Lampsilini</taxon>
        <taxon>Potamilus</taxon>
    </lineage>
</organism>
<feature type="chain" id="PRO_5041952347" description="C-type lectin domain-containing protein" evidence="1">
    <location>
        <begin position="22"/>
        <end position="285"/>
    </location>
</feature>
<keyword evidence="1" id="KW-0732">Signal</keyword>
<dbReference type="PANTHER" id="PTHR45710:SF26">
    <property type="entry name" value="RH26557P"/>
    <property type="match status" value="1"/>
</dbReference>
<dbReference type="EMBL" id="JAEAOA010000900">
    <property type="protein sequence ID" value="KAK3595858.1"/>
    <property type="molecule type" value="Genomic_DNA"/>
</dbReference>
<dbReference type="Gene3D" id="3.10.100.10">
    <property type="entry name" value="Mannose-Binding Protein A, subunit A"/>
    <property type="match status" value="2"/>
</dbReference>
<evidence type="ECO:0000256" key="1">
    <source>
        <dbReference type="SAM" id="SignalP"/>
    </source>
</evidence>
<evidence type="ECO:0000313" key="3">
    <source>
        <dbReference type="EMBL" id="KAK3595858.1"/>
    </source>
</evidence>
<reference evidence="3" key="2">
    <citation type="journal article" date="2021" name="Genome Biol. Evol.">
        <title>Developing a high-quality reference genome for a parasitic bivalve with doubly uniparental inheritance (Bivalvia: Unionida).</title>
        <authorList>
            <person name="Smith C.H."/>
        </authorList>
    </citation>
    <scope>NUCLEOTIDE SEQUENCE</scope>
    <source>
        <strain evidence="3">CHS0354</strain>
        <tissue evidence="3">Mantle</tissue>
    </source>
</reference>
<name>A0AAE0VYY8_9BIVA</name>
<protein>
    <recommendedName>
        <fullName evidence="2">C-type lectin domain-containing protein</fullName>
    </recommendedName>
</protein>
<reference evidence="3" key="3">
    <citation type="submission" date="2023-05" db="EMBL/GenBank/DDBJ databases">
        <authorList>
            <person name="Smith C.H."/>
        </authorList>
    </citation>
    <scope>NUCLEOTIDE SEQUENCE</scope>
    <source>
        <strain evidence="3">CHS0354</strain>
        <tissue evidence="3">Mantle</tissue>
    </source>
</reference>
<dbReference type="SUPFAM" id="SSF56436">
    <property type="entry name" value="C-type lectin-like"/>
    <property type="match status" value="2"/>
</dbReference>
<feature type="domain" description="C-type lectin" evidence="2">
    <location>
        <begin position="176"/>
        <end position="282"/>
    </location>
</feature>
<dbReference type="SMART" id="SM00034">
    <property type="entry name" value="CLECT"/>
    <property type="match status" value="2"/>
</dbReference>
<reference evidence="3" key="1">
    <citation type="journal article" date="2021" name="Genome Biol. Evol.">
        <title>A High-Quality Reference Genome for a Parasitic Bivalve with Doubly Uniparental Inheritance (Bivalvia: Unionida).</title>
        <authorList>
            <person name="Smith C.H."/>
        </authorList>
    </citation>
    <scope>NUCLEOTIDE SEQUENCE</scope>
    <source>
        <strain evidence="3">CHS0354</strain>
    </source>
</reference>
<keyword evidence="4" id="KW-1185">Reference proteome</keyword>
<dbReference type="Proteomes" id="UP001195483">
    <property type="component" value="Unassembled WGS sequence"/>
</dbReference>
<dbReference type="Pfam" id="PF00059">
    <property type="entry name" value="Lectin_C"/>
    <property type="match status" value="2"/>
</dbReference>
<dbReference type="PANTHER" id="PTHR45710">
    <property type="entry name" value="C-TYPE LECTIN DOMAIN-CONTAINING PROTEIN 180"/>
    <property type="match status" value="1"/>
</dbReference>
<evidence type="ECO:0000313" key="4">
    <source>
        <dbReference type="Proteomes" id="UP001195483"/>
    </source>
</evidence>
<dbReference type="InterPro" id="IPR001304">
    <property type="entry name" value="C-type_lectin-like"/>
</dbReference>